<gene>
    <name evidence="4" type="ORF">BCR36DRAFT_357405</name>
</gene>
<reference evidence="4 5" key="2">
    <citation type="submission" date="2016-08" db="EMBL/GenBank/DDBJ databases">
        <title>Pervasive Adenine N6-methylation of Active Genes in Fungi.</title>
        <authorList>
            <consortium name="DOE Joint Genome Institute"/>
            <person name="Mondo S.J."/>
            <person name="Dannebaum R.O."/>
            <person name="Kuo R.C."/>
            <person name="Labutti K."/>
            <person name="Haridas S."/>
            <person name="Kuo A."/>
            <person name="Salamov A."/>
            <person name="Ahrendt S.R."/>
            <person name="Lipzen A."/>
            <person name="Sullivan W."/>
            <person name="Andreopoulos W.B."/>
            <person name="Clum A."/>
            <person name="Lindquist E."/>
            <person name="Daum C."/>
            <person name="Ramamoorthy G.K."/>
            <person name="Gryganskyi A."/>
            <person name="Culley D."/>
            <person name="Magnuson J.K."/>
            <person name="James T.Y."/>
            <person name="O'Malley M.A."/>
            <person name="Stajich J.E."/>
            <person name="Spatafora J.W."/>
            <person name="Visel A."/>
            <person name="Grigoriev I.V."/>
        </authorList>
    </citation>
    <scope>NUCLEOTIDE SEQUENCE [LARGE SCALE GENOMIC DNA]</scope>
    <source>
        <strain evidence="5">finn</strain>
    </source>
</reference>
<organism evidence="4 5">
    <name type="scientific">Piromyces finnis</name>
    <dbReference type="NCBI Taxonomy" id="1754191"/>
    <lineage>
        <taxon>Eukaryota</taxon>
        <taxon>Fungi</taxon>
        <taxon>Fungi incertae sedis</taxon>
        <taxon>Chytridiomycota</taxon>
        <taxon>Chytridiomycota incertae sedis</taxon>
        <taxon>Neocallimastigomycetes</taxon>
        <taxon>Neocallimastigales</taxon>
        <taxon>Neocallimastigaceae</taxon>
        <taxon>Piromyces</taxon>
    </lineage>
</organism>
<dbReference type="Pfam" id="PF07716">
    <property type="entry name" value="bZIP_2"/>
    <property type="match status" value="1"/>
</dbReference>
<feature type="compositionally biased region" description="Basic and acidic residues" evidence="2">
    <location>
        <begin position="540"/>
        <end position="578"/>
    </location>
</feature>
<comment type="caution">
    <text evidence="4">The sequence shown here is derived from an EMBL/GenBank/DDBJ whole genome shotgun (WGS) entry which is preliminary data.</text>
</comment>
<protein>
    <recommendedName>
        <fullName evidence="3">BZIP domain-containing protein</fullName>
    </recommendedName>
</protein>
<reference evidence="4 5" key="1">
    <citation type="submission" date="2016-08" db="EMBL/GenBank/DDBJ databases">
        <title>Genomes of anaerobic fungi encode conserved fungal cellulosomes for biomass hydrolysis.</title>
        <authorList>
            <consortium name="DOE Joint Genome Institute"/>
            <person name="Haitjema C.H."/>
            <person name="Gilmore S.P."/>
            <person name="Henske J.K."/>
            <person name="Solomon K.V."/>
            <person name="De Groot R."/>
            <person name="Kuo A."/>
            <person name="Mondo S.J."/>
            <person name="Salamov A.A."/>
            <person name="Labutti K."/>
            <person name="Zhao Z."/>
            <person name="Chiniquy J."/>
            <person name="Barry K."/>
            <person name="Brewer H.M."/>
            <person name="Purvine S.O."/>
            <person name="Wright A.T."/>
            <person name="Boxma B."/>
            <person name="Van Alen T."/>
            <person name="Hackstein J.H."/>
            <person name="Baker S.E."/>
            <person name="Grigoriev I.V."/>
            <person name="O'Malley M.A."/>
        </authorList>
    </citation>
    <scope>NUCLEOTIDE SEQUENCE [LARGE SCALE GENOMIC DNA]</scope>
    <source>
        <strain evidence="5">finn</strain>
    </source>
</reference>
<name>A0A1Y1V455_9FUNG</name>
<dbReference type="Proteomes" id="UP000193719">
    <property type="component" value="Unassembled WGS sequence"/>
</dbReference>
<feature type="domain" description="BZIP" evidence="3">
    <location>
        <begin position="612"/>
        <end position="669"/>
    </location>
</feature>
<dbReference type="PROSITE" id="PS50217">
    <property type="entry name" value="BZIP"/>
    <property type="match status" value="1"/>
</dbReference>
<feature type="coiled-coil region" evidence="1">
    <location>
        <begin position="624"/>
        <end position="679"/>
    </location>
</feature>
<sequence>MAQYGILLREQQTPMLEGSPSNFGYSIYPSPDRYKQNSIDLNLQMKNSNPNYYGRSQSFIDEQNYLLKVAAAKEIQENNINILNNVNYNSAELWDEIGNTSDHQAYVQNAFCSSYYPQKNGKISQPQNCIMTYGNITPISPNHNKLLVNSKFIPRNKMVDGSSFISDINSPAFKKNIDIIQHQSKLINNNIENSVLALSSSLSIPDLKAINSGKLNLISDTNNEEIMAVNTLLGPKNNIDNTSLLNDVVMIPNSISSISQESLLPAGNLQDSSELVTIPFVQNNQKINEKFLSPVLSPTISQICPSNSLAIQSKTLIANPKVLEYEKVNKLRSHVIPSNITSIERKTNKASRSLPTANLKKTNQLSIKTNIVNNNMEESLVHKTDINVNISKEKDARLLDDAMTQNININISKQPSDLLFSKPVLVEEPLEDNTLIVTANTNKLIPKVSSTITGNDDYVNSILVKVPNKRKEEKSKKVNKSQSEVIKMEIERHEAKKEEIPKEETNIAKNSESKLVSLEEEKKKIKTFKTGVKSKIEEAKKKNKENLLPEKSSKSISEKEVKSKSSSTKKSENSKRDANGATFNNPPKKRQRFSAKNVNHDPAAIEAHLLLKRKRNTEAARRSRQRKVLQMKNLEETVEKLTKELEKANSKITEINMKYEKVVEESRAYKAKINILEEELKKYKQ</sequence>
<dbReference type="SMART" id="SM00338">
    <property type="entry name" value="BRLZ"/>
    <property type="match status" value="1"/>
</dbReference>
<accession>A0A1Y1V455</accession>
<dbReference type="EMBL" id="MCFH01000036">
    <property type="protein sequence ID" value="ORX46225.1"/>
    <property type="molecule type" value="Genomic_DNA"/>
</dbReference>
<dbReference type="CDD" id="cd12193">
    <property type="entry name" value="bZIP_GCN4"/>
    <property type="match status" value="1"/>
</dbReference>
<dbReference type="PROSITE" id="PS00036">
    <property type="entry name" value="BZIP_BASIC"/>
    <property type="match status" value="1"/>
</dbReference>
<keyword evidence="1" id="KW-0175">Coiled coil</keyword>
<keyword evidence="5" id="KW-1185">Reference proteome</keyword>
<dbReference type="SUPFAM" id="SSF57959">
    <property type="entry name" value="Leucine zipper domain"/>
    <property type="match status" value="1"/>
</dbReference>
<dbReference type="InterPro" id="IPR004827">
    <property type="entry name" value="bZIP"/>
</dbReference>
<dbReference type="STRING" id="1754191.A0A1Y1V455"/>
<dbReference type="Gene3D" id="3.30.160.60">
    <property type="entry name" value="Classic Zinc Finger"/>
    <property type="match status" value="1"/>
</dbReference>
<proteinExistence type="predicted"/>
<dbReference type="OrthoDB" id="2257100at2759"/>
<feature type="region of interest" description="Disordered" evidence="2">
    <location>
        <begin position="540"/>
        <end position="601"/>
    </location>
</feature>
<evidence type="ECO:0000256" key="1">
    <source>
        <dbReference type="SAM" id="Coils"/>
    </source>
</evidence>
<evidence type="ECO:0000313" key="4">
    <source>
        <dbReference type="EMBL" id="ORX46225.1"/>
    </source>
</evidence>
<evidence type="ECO:0000313" key="5">
    <source>
        <dbReference type="Proteomes" id="UP000193719"/>
    </source>
</evidence>
<dbReference type="AlphaFoldDB" id="A0A1Y1V455"/>
<dbReference type="InterPro" id="IPR046347">
    <property type="entry name" value="bZIP_sf"/>
</dbReference>
<evidence type="ECO:0000256" key="2">
    <source>
        <dbReference type="SAM" id="MobiDB-lite"/>
    </source>
</evidence>
<dbReference type="GO" id="GO:0003700">
    <property type="term" value="F:DNA-binding transcription factor activity"/>
    <property type="evidence" value="ECO:0007669"/>
    <property type="project" value="InterPro"/>
</dbReference>
<evidence type="ECO:0000259" key="3">
    <source>
        <dbReference type="PROSITE" id="PS50217"/>
    </source>
</evidence>